<dbReference type="Gene3D" id="1.20.1250.20">
    <property type="entry name" value="MFS general substrate transporter like domains"/>
    <property type="match status" value="2"/>
</dbReference>
<keyword evidence="2" id="KW-1003">Cell membrane</keyword>
<keyword evidence="8" id="KW-0614">Plasmid</keyword>
<proteinExistence type="predicted"/>
<feature type="transmembrane region" description="Helical" evidence="6">
    <location>
        <begin position="179"/>
        <end position="198"/>
    </location>
</feature>
<dbReference type="RefSeq" id="WP_273619807.1">
    <property type="nucleotide sequence ID" value="NZ_CP117418.1"/>
</dbReference>
<feature type="transmembrane region" description="Helical" evidence="6">
    <location>
        <begin position="413"/>
        <end position="434"/>
    </location>
</feature>
<feature type="transmembrane region" description="Helical" evidence="6">
    <location>
        <begin position="246"/>
        <end position="271"/>
    </location>
</feature>
<comment type="subcellular location">
    <subcellularLocation>
        <location evidence="1">Cell membrane</location>
        <topology evidence="1">Multi-pass membrane protein</topology>
    </subcellularLocation>
</comment>
<keyword evidence="5 6" id="KW-0472">Membrane</keyword>
<evidence type="ECO:0000313" key="9">
    <source>
        <dbReference type="Proteomes" id="UP001218231"/>
    </source>
</evidence>
<dbReference type="PANTHER" id="PTHR11662:SF399">
    <property type="entry name" value="FI19708P1-RELATED"/>
    <property type="match status" value="1"/>
</dbReference>
<dbReference type="InterPro" id="IPR050382">
    <property type="entry name" value="MFS_Na/Anion_cotransporter"/>
</dbReference>
<protein>
    <submittedName>
        <fullName evidence="8">MFS transporter</fullName>
    </submittedName>
</protein>
<feature type="transmembrane region" description="Helical" evidence="6">
    <location>
        <begin position="85"/>
        <end position="106"/>
    </location>
</feature>
<feature type="transmembrane region" description="Helical" evidence="6">
    <location>
        <begin position="291"/>
        <end position="315"/>
    </location>
</feature>
<evidence type="ECO:0000259" key="7">
    <source>
        <dbReference type="PROSITE" id="PS50850"/>
    </source>
</evidence>
<evidence type="ECO:0000256" key="1">
    <source>
        <dbReference type="ARBA" id="ARBA00004651"/>
    </source>
</evidence>
<dbReference type="InterPro" id="IPR036259">
    <property type="entry name" value="MFS_trans_sf"/>
</dbReference>
<gene>
    <name evidence="8" type="ORF">PQ457_21325</name>
</gene>
<dbReference type="CDD" id="cd17319">
    <property type="entry name" value="MFS_ExuT_GudP_like"/>
    <property type="match status" value="1"/>
</dbReference>
<feature type="transmembrane region" description="Helical" evidence="6">
    <location>
        <begin position="112"/>
        <end position="130"/>
    </location>
</feature>
<reference evidence="8 9" key="1">
    <citation type="submission" date="2023-02" db="EMBL/GenBank/DDBJ databases">
        <title>Genome sequence of Novosphingobium humi KACC 19094.</title>
        <authorList>
            <person name="Kim S."/>
            <person name="Heo J."/>
            <person name="Kwon S.-W."/>
        </authorList>
    </citation>
    <scope>NUCLEOTIDE SEQUENCE [LARGE SCALE GENOMIC DNA]</scope>
    <source>
        <strain evidence="8 9">KACC 19094</strain>
        <plasmid evidence="8 9">unnamed1</plasmid>
    </source>
</reference>
<dbReference type="InterPro" id="IPR000849">
    <property type="entry name" value="Sugar_P_transporter"/>
</dbReference>
<name>A0ABY7U1Z2_9SPHN</name>
<evidence type="ECO:0000256" key="2">
    <source>
        <dbReference type="ARBA" id="ARBA00022475"/>
    </source>
</evidence>
<organism evidence="8 9">
    <name type="scientific">Novosphingobium humi</name>
    <dbReference type="NCBI Taxonomy" id="2282397"/>
    <lineage>
        <taxon>Bacteria</taxon>
        <taxon>Pseudomonadati</taxon>
        <taxon>Pseudomonadota</taxon>
        <taxon>Alphaproteobacteria</taxon>
        <taxon>Sphingomonadales</taxon>
        <taxon>Sphingomonadaceae</taxon>
        <taxon>Novosphingobium</taxon>
    </lineage>
</organism>
<evidence type="ECO:0000256" key="4">
    <source>
        <dbReference type="ARBA" id="ARBA00022989"/>
    </source>
</evidence>
<dbReference type="InterPro" id="IPR020846">
    <property type="entry name" value="MFS_dom"/>
</dbReference>
<accession>A0ABY7U1Z2</accession>
<dbReference type="Pfam" id="PF07690">
    <property type="entry name" value="MFS_1"/>
    <property type="match status" value="1"/>
</dbReference>
<dbReference type="PIRSF" id="PIRSF002808">
    <property type="entry name" value="Hexose_phosphate_transp"/>
    <property type="match status" value="1"/>
</dbReference>
<dbReference type="SUPFAM" id="SSF103473">
    <property type="entry name" value="MFS general substrate transporter"/>
    <property type="match status" value="1"/>
</dbReference>
<feature type="transmembrane region" description="Helical" evidence="6">
    <location>
        <begin position="327"/>
        <end position="346"/>
    </location>
</feature>
<feature type="transmembrane region" description="Helical" evidence="6">
    <location>
        <begin position="352"/>
        <end position="375"/>
    </location>
</feature>
<evidence type="ECO:0000256" key="6">
    <source>
        <dbReference type="SAM" id="Phobius"/>
    </source>
</evidence>
<dbReference type="InterPro" id="IPR011701">
    <property type="entry name" value="MFS"/>
</dbReference>
<geneLocation type="plasmid" evidence="8 9">
    <name>unnamed1</name>
</geneLocation>
<feature type="transmembrane region" description="Helical" evidence="6">
    <location>
        <begin position="15"/>
        <end position="33"/>
    </location>
</feature>
<feature type="transmembrane region" description="Helical" evidence="6">
    <location>
        <begin position="387"/>
        <end position="407"/>
    </location>
</feature>
<evidence type="ECO:0000313" key="8">
    <source>
        <dbReference type="EMBL" id="WCT79533.1"/>
    </source>
</evidence>
<dbReference type="PROSITE" id="PS50850">
    <property type="entry name" value="MFS"/>
    <property type="match status" value="1"/>
</dbReference>
<keyword evidence="9" id="KW-1185">Reference proteome</keyword>
<dbReference type="EMBL" id="CP117418">
    <property type="protein sequence ID" value="WCT79533.1"/>
    <property type="molecule type" value="Genomic_DNA"/>
</dbReference>
<evidence type="ECO:0000256" key="5">
    <source>
        <dbReference type="ARBA" id="ARBA00023136"/>
    </source>
</evidence>
<dbReference type="PANTHER" id="PTHR11662">
    <property type="entry name" value="SOLUTE CARRIER FAMILY 17"/>
    <property type="match status" value="1"/>
</dbReference>
<feature type="domain" description="Major facilitator superfamily (MFS) profile" evidence="7">
    <location>
        <begin position="18"/>
        <end position="439"/>
    </location>
</feature>
<feature type="transmembrane region" description="Helical" evidence="6">
    <location>
        <begin position="151"/>
        <end position="173"/>
    </location>
</feature>
<evidence type="ECO:0000256" key="3">
    <source>
        <dbReference type="ARBA" id="ARBA00022692"/>
    </source>
</evidence>
<keyword evidence="3 6" id="KW-0812">Transmembrane</keyword>
<sequence length="445" mass="47657">MEAVSQIGRAKVGRLRWGVLAMLFGVTIINYAVRAALSLAAPSLSKDLGIDPLQLGIVFSAFGWSYVIAQVPGGWLLDRFGAPRVYLWVIVAWSIITVAHGTVVWLSGTAAVSALFALRFLVGLAEAPSFPANARVVASWFPARERGTASAVFNAAQYFATVLFAPLMGWIVADFGWPWVFVTMGALGLVASLFWPRVVRDPRDHPRLGAGELGLLIEGGALVDPVAAPQVDRAAAKAENRRKMRVLLTTPTLWGLYSGQFFINTLTYFFITWFPVYLVQERGLSVMKAGLFATMPAVCGFVGGVLGGIWSDWLLRRGVSLTWARKVPVVAGMLGALTILGCNFVHSNTLVLLFMSLAFFGKGVGALGWAVVADVAPRDSAGLSGGIFNMFGNISSITTPILIGWILKETGSFDLVLMLVAGSALAAALSYLFLVGRIERIGAQA</sequence>
<dbReference type="NCBIfam" id="TIGR00893">
    <property type="entry name" value="2A0114"/>
    <property type="match status" value="1"/>
</dbReference>
<feature type="transmembrane region" description="Helical" evidence="6">
    <location>
        <begin position="53"/>
        <end position="73"/>
    </location>
</feature>
<keyword evidence="4 6" id="KW-1133">Transmembrane helix</keyword>
<dbReference type="Proteomes" id="UP001218231">
    <property type="component" value="Plasmid unnamed1"/>
</dbReference>